<dbReference type="InterPro" id="IPR015421">
    <property type="entry name" value="PyrdxlP-dep_Trfase_major"/>
</dbReference>
<evidence type="ECO:0000256" key="3">
    <source>
        <dbReference type="ARBA" id="ARBA00022793"/>
    </source>
</evidence>
<evidence type="ECO:0000259" key="8">
    <source>
        <dbReference type="Pfam" id="PF03711"/>
    </source>
</evidence>
<feature type="region of interest" description="Disordered" evidence="6">
    <location>
        <begin position="1"/>
        <end position="42"/>
    </location>
</feature>
<protein>
    <submittedName>
        <fullName evidence="9">Aminotransferase class V-fold PLP-dependent enzyme</fullName>
    </submittedName>
</protein>
<comment type="caution">
    <text evidence="9">The sequence shown here is derived from an EMBL/GenBank/DDBJ whole genome shotgun (WGS) entry which is preliminary data.</text>
</comment>
<proteinExistence type="inferred from homology"/>
<evidence type="ECO:0000256" key="6">
    <source>
        <dbReference type="SAM" id="MobiDB-lite"/>
    </source>
</evidence>
<dbReference type="InterPro" id="IPR000310">
    <property type="entry name" value="Orn/Lys/Arg_deCO2ase_major_dom"/>
</dbReference>
<name>A0ABW9QVD5_9ACTN</name>
<dbReference type="Gene3D" id="3.90.100.10">
    <property type="entry name" value="Orn/Lys/Arg decarboxylase, C-terminal domain"/>
    <property type="match status" value="1"/>
</dbReference>
<evidence type="ECO:0000256" key="1">
    <source>
        <dbReference type="ARBA" id="ARBA00001933"/>
    </source>
</evidence>
<feature type="domain" description="Orn/Lys/Arg decarboxylases family 1 pyridoxal-P attachment site" evidence="7">
    <location>
        <begin position="107"/>
        <end position="380"/>
    </location>
</feature>
<keyword evidence="9" id="KW-0808">Transferase</keyword>
<dbReference type="InterPro" id="IPR036633">
    <property type="entry name" value="Prn/Lys/Arg_de-COase_C_sf"/>
</dbReference>
<dbReference type="InterPro" id="IPR015424">
    <property type="entry name" value="PyrdxlP-dep_Trfase"/>
</dbReference>
<comment type="cofactor">
    <cofactor evidence="1">
        <name>pyridoxal 5'-phosphate</name>
        <dbReference type="ChEBI" id="CHEBI:597326"/>
    </cofactor>
</comment>
<dbReference type="InterPro" id="IPR008286">
    <property type="entry name" value="Prn/Lys/Arg_de-COase_C"/>
</dbReference>
<dbReference type="GO" id="GO:0008483">
    <property type="term" value="F:transaminase activity"/>
    <property type="evidence" value="ECO:0007669"/>
    <property type="project" value="UniProtKB-KW"/>
</dbReference>
<dbReference type="Gene3D" id="3.40.640.10">
    <property type="entry name" value="Type I PLP-dependent aspartate aminotransferase-like (Major domain)"/>
    <property type="match status" value="1"/>
</dbReference>
<dbReference type="Pfam" id="PF01276">
    <property type="entry name" value="OKR_DC_1"/>
    <property type="match status" value="1"/>
</dbReference>
<organism evidence="9 10">
    <name type="scientific">Acidiferrimicrobium australe</name>
    <dbReference type="NCBI Taxonomy" id="2664430"/>
    <lineage>
        <taxon>Bacteria</taxon>
        <taxon>Bacillati</taxon>
        <taxon>Actinomycetota</taxon>
        <taxon>Acidimicrobiia</taxon>
        <taxon>Acidimicrobiales</taxon>
        <taxon>Acidimicrobiaceae</taxon>
        <taxon>Acidiferrimicrobium</taxon>
    </lineage>
</organism>
<dbReference type="SUPFAM" id="SSF55904">
    <property type="entry name" value="Ornithine decarboxylase C-terminal domain"/>
    <property type="match status" value="1"/>
</dbReference>
<keyword evidence="3" id="KW-0210">Decarboxylase</keyword>
<evidence type="ECO:0000256" key="5">
    <source>
        <dbReference type="ARBA" id="ARBA00023239"/>
    </source>
</evidence>
<evidence type="ECO:0000259" key="7">
    <source>
        <dbReference type="Pfam" id="PF01276"/>
    </source>
</evidence>
<comment type="similarity">
    <text evidence="2">Belongs to the Orn/Lys/Arg decarboxylase class-I family.</text>
</comment>
<feature type="compositionally biased region" description="Basic and acidic residues" evidence="6">
    <location>
        <begin position="29"/>
        <end position="42"/>
    </location>
</feature>
<reference evidence="9 10" key="1">
    <citation type="submission" date="2019-11" db="EMBL/GenBank/DDBJ databases">
        <title>Acidiferrimicrobium australis gen. nov., sp. nov., an acidophilic and obligately heterotrophic, member of the Actinobacteria that catalyses dissimilatory oxido- reduction of iron isolated from metal-rich acidic water in Chile.</title>
        <authorList>
            <person name="Gonzalez D."/>
            <person name="Huber K."/>
            <person name="Hedrich S."/>
            <person name="Rojas-Villalobos C."/>
            <person name="Quatrini R."/>
            <person name="Dinamarca M.A."/>
            <person name="Schwarz A."/>
            <person name="Canales C."/>
            <person name="Nancucheo I."/>
        </authorList>
    </citation>
    <scope>NUCLEOTIDE SEQUENCE [LARGE SCALE GENOMIC DNA]</scope>
    <source>
        <strain evidence="9 10">USS-CCA1</strain>
    </source>
</reference>
<evidence type="ECO:0000313" key="10">
    <source>
        <dbReference type="Proteomes" id="UP000437736"/>
    </source>
</evidence>
<dbReference type="InterPro" id="IPR052357">
    <property type="entry name" value="Orn_Lys_Arg_decarboxylase-I"/>
</dbReference>
<keyword evidence="4" id="KW-0663">Pyridoxal phosphate</keyword>
<dbReference type="PANTHER" id="PTHR43277:SF4">
    <property type="entry name" value="ARGININE DECARBOXYLASE"/>
    <property type="match status" value="1"/>
</dbReference>
<sequence length="528" mass="54208">MPSAGRTPRCTPPSGPAATGSVSPTPPERVTRYAPSDDRKGFSVESTDLAAGSNDPQALADDAPLFAAYLAALDRRSGVRPWMTPGHKGSTALTGATVDGDLALAGGVDTVKLRHGYLGQAEARAAELWGADFCRFSVGGSTHGNQALALGVARPGDEVVVSRTLHRSMLLGLVLAGLRPVWVRPTIDAATGVPAGVDPDAVREALRAHPAATAVFIGGEPSYVGTTSDVAGLADAAHDAGVPLVVDAAWAAHFGFHPDLPPHALAAGADALVTSAHKVLPAYSQAAIVLARTERLDAARLGRAMDATATTSPSGQILASIDACRALLARDGEKLIGQMLDSVAAARRRLAQVPGLQVLEGPGVDPAKLVVVLSGTGAHGVAVEEDLIAADYPVEMADRDTVTALVTIADAPGDVEAFADTLAAVVERHRGEPRQAHAAASWTVEPETVLTPRDAFFADAERVPVAEAVGRVSAELVAPYPPGIPVLAPGERVSAEAVAALTEAAADGIRIAYAADPTLRTLDVLRDR</sequence>
<dbReference type="Pfam" id="PF03711">
    <property type="entry name" value="OKR_DC_1_C"/>
    <property type="match status" value="1"/>
</dbReference>
<keyword evidence="9" id="KW-0032">Aminotransferase</keyword>
<gene>
    <name evidence="9" type="ORF">GHK86_13995</name>
</gene>
<dbReference type="PANTHER" id="PTHR43277">
    <property type="entry name" value="ARGININE DECARBOXYLASE"/>
    <property type="match status" value="1"/>
</dbReference>
<evidence type="ECO:0000313" key="9">
    <source>
        <dbReference type="EMBL" id="MST33825.1"/>
    </source>
</evidence>
<evidence type="ECO:0000256" key="2">
    <source>
        <dbReference type="ARBA" id="ARBA00010671"/>
    </source>
</evidence>
<dbReference type="Proteomes" id="UP000437736">
    <property type="component" value="Unassembled WGS sequence"/>
</dbReference>
<dbReference type="EMBL" id="WJHE01000738">
    <property type="protein sequence ID" value="MST33825.1"/>
    <property type="molecule type" value="Genomic_DNA"/>
</dbReference>
<keyword evidence="5" id="KW-0456">Lyase</keyword>
<keyword evidence="10" id="KW-1185">Reference proteome</keyword>
<dbReference type="SUPFAM" id="SSF53383">
    <property type="entry name" value="PLP-dependent transferases"/>
    <property type="match status" value="1"/>
</dbReference>
<evidence type="ECO:0000256" key="4">
    <source>
        <dbReference type="ARBA" id="ARBA00022898"/>
    </source>
</evidence>
<accession>A0ABW9QVD5</accession>
<feature type="domain" description="Orn/Lys/Arg decarboxylase C-terminal" evidence="8">
    <location>
        <begin position="427"/>
        <end position="497"/>
    </location>
</feature>